<keyword evidence="3" id="KW-1185">Reference proteome</keyword>
<evidence type="ECO:0000256" key="1">
    <source>
        <dbReference type="SAM" id="MobiDB-lite"/>
    </source>
</evidence>
<reference evidence="2" key="1">
    <citation type="journal article" date="2023" name="G3 (Bethesda)">
        <title>Whole genome assemblies of Zophobas morio and Tenebrio molitor.</title>
        <authorList>
            <person name="Kaur S."/>
            <person name="Stinson S.A."/>
            <person name="diCenzo G.C."/>
        </authorList>
    </citation>
    <scope>NUCLEOTIDE SEQUENCE</scope>
    <source>
        <strain evidence="2">QUZm001</strain>
    </source>
</reference>
<sequence>MEDDVILGMDLTIDPVKEVLRLGNEEFKLNQRCIEAKPARLIAYQNYKHCDALEQPKARFNHMKKAVVEDDEWTTARCKMDQEEDEDIGPLLRWKEDGSERPGWSEISDESPSFKVLLKRAWESPDGKDVTMQLVVPAIRTKEVLQEMHNKGSGAHSGINKTLSSYEEILLGPWPGRRRELVQVGPFERTAGHEEGQRLRRWRTGQAAERSRNAVPQE</sequence>
<accession>A0AA38M4V3</accession>
<feature type="region of interest" description="Disordered" evidence="1">
    <location>
        <begin position="185"/>
        <end position="218"/>
    </location>
</feature>
<dbReference type="EMBL" id="JALNTZ010000008">
    <property type="protein sequence ID" value="KAJ3643388.1"/>
    <property type="molecule type" value="Genomic_DNA"/>
</dbReference>
<evidence type="ECO:0000313" key="3">
    <source>
        <dbReference type="Proteomes" id="UP001168821"/>
    </source>
</evidence>
<proteinExistence type="predicted"/>
<protein>
    <submittedName>
        <fullName evidence="2">Uncharacterized protein</fullName>
    </submittedName>
</protein>
<gene>
    <name evidence="2" type="ORF">Zmor_026101</name>
</gene>
<dbReference type="AlphaFoldDB" id="A0AA38M4V3"/>
<organism evidence="2 3">
    <name type="scientific">Zophobas morio</name>
    <dbReference type="NCBI Taxonomy" id="2755281"/>
    <lineage>
        <taxon>Eukaryota</taxon>
        <taxon>Metazoa</taxon>
        <taxon>Ecdysozoa</taxon>
        <taxon>Arthropoda</taxon>
        <taxon>Hexapoda</taxon>
        <taxon>Insecta</taxon>
        <taxon>Pterygota</taxon>
        <taxon>Neoptera</taxon>
        <taxon>Endopterygota</taxon>
        <taxon>Coleoptera</taxon>
        <taxon>Polyphaga</taxon>
        <taxon>Cucujiformia</taxon>
        <taxon>Tenebrionidae</taxon>
        <taxon>Zophobas</taxon>
    </lineage>
</organism>
<name>A0AA38M4V3_9CUCU</name>
<dbReference type="Proteomes" id="UP001168821">
    <property type="component" value="Unassembled WGS sequence"/>
</dbReference>
<comment type="caution">
    <text evidence="2">The sequence shown here is derived from an EMBL/GenBank/DDBJ whole genome shotgun (WGS) entry which is preliminary data.</text>
</comment>
<evidence type="ECO:0000313" key="2">
    <source>
        <dbReference type="EMBL" id="KAJ3643388.1"/>
    </source>
</evidence>